<protein>
    <recommendedName>
        <fullName evidence="3">DUF3791 domain-containing protein</fullName>
    </recommendedName>
</protein>
<proteinExistence type="predicted"/>
<evidence type="ECO:0008006" key="3">
    <source>
        <dbReference type="Google" id="ProtNLM"/>
    </source>
</evidence>
<accession>A0A1M7YNF6</accession>
<dbReference type="EMBL" id="FRFD01000018">
    <property type="protein sequence ID" value="SHO54152.1"/>
    <property type="molecule type" value="Genomic_DNA"/>
</dbReference>
<dbReference type="RefSeq" id="WP_073591210.1">
    <property type="nucleotide sequence ID" value="NZ_FRFD01000018.1"/>
</dbReference>
<keyword evidence="2" id="KW-1185">Reference proteome</keyword>
<dbReference type="AlphaFoldDB" id="A0A1M7YNF6"/>
<sequence length="66" mass="7768">MSQTLQFKVFCIEQYKNKHNMTGAETMKRFKEYGVFNYLGSFFDVLHSTGAKYIVEDIDMFIAARQ</sequence>
<dbReference type="OrthoDB" id="7068343at2"/>
<dbReference type="STRING" id="1121345.SAMN02745217_04607"/>
<dbReference type="Proteomes" id="UP000184612">
    <property type="component" value="Unassembled WGS sequence"/>
</dbReference>
<name>A0A1M7YNF6_9FIRM</name>
<organism evidence="1 2">
    <name type="scientific">Anaerocolumna xylanovorans DSM 12503</name>
    <dbReference type="NCBI Taxonomy" id="1121345"/>
    <lineage>
        <taxon>Bacteria</taxon>
        <taxon>Bacillati</taxon>
        <taxon>Bacillota</taxon>
        <taxon>Clostridia</taxon>
        <taxon>Lachnospirales</taxon>
        <taxon>Lachnospiraceae</taxon>
        <taxon>Anaerocolumna</taxon>
    </lineage>
</organism>
<evidence type="ECO:0000313" key="1">
    <source>
        <dbReference type="EMBL" id="SHO54152.1"/>
    </source>
</evidence>
<dbReference type="InterPro" id="IPR024269">
    <property type="entry name" value="DUF3791"/>
</dbReference>
<evidence type="ECO:0000313" key="2">
    <source>
        <dbReference type="Proteomes" id="UP000184612"/>
    </source>
</evidence>
<dbReference type="Pfam" id="PF12668">
    <property type="entry name" value="DUF3791"/>
    <property type="match status" value="1"/>
</dbReference>
<reference evidence="1 2" key="1">
    <citation type="submission" date="2016-12" db="EMBL/GenBank/DDBJ databases">
        <authorList>
            <person name="Song W.-J."/>
            <person name="Kurnit D.M."/>
        </authorList>
    </citation>
    <scope>NUCLEOTIDE SEQUENCE [LARGE SCALE GENOMIC DNA]</scope>
    <source>
        <strain evidence="1 2">DSM 12503</strain>
    </source>
</reference>
<gene>
    <name evidence="1" type="ORF">SAMN02745217_04607</name>
</gene>